<comment type="caution">
    <text evidence="1">The sequence shown here is derived from an EMBL/GenBank/DDBJ whole genome shotgun (WGS) entry which is preliminary data.</text>
</comment>
<gene>
    <name evidence="1" type="ORF">J7W16_11435</name>
</gene>
<keyword evidence="2" id="KW-1185">Reference proteome</keyword>
<reference evidence="1" key="1">
    <citation type="submission" date="2021-03" db="EMBL/GenBank/DDBJ databases">
        <title>Bacillus suaedae sp. nov., isolated from Suaeda aralocaspica.</title>
        <authorList>
            <person name="Lei R.F.R."/>
        </authorList>
    </citation>
    <scope>NUCLEOTIDE SEQUENCE</scope>
    <source>
        <strain evidence="1">YZJH907-2</strain>
    </source>
</reference>
<name>A0A941APQ3_9BACI</name>
<accession>A0A941APQ3</accession>
<evidence type="ECO:0000313" key="1">
    <source>
        <dbReference type="EMBL" id="MBP3951747.1"/>
    </source>
</evidence>
<dbReference type="Proteomes" id="UP000678228">
    <property type="component" value="Unassembled WGS sequence"/>
</dbReference>
<dbReference type="AlphaFoldDB" id="A0A941APQ3"/>
<protein>
    <submittedName>
        <fullName evidence="1">Fructose-bisphosphate aldolase</fullName>
    </submittedName>
</protein>
<proteinExistence type="predicted"/>
<sequence length="167" mass="19220">MLVVLSFLFLTVNACINSQDPKITVEAVVSHLSDEEFDEVGLHGLEDPSKDGSRKFTIDFEVEHSSTITSKVEFPRNGSWQEAINSIDSNRDRYWFGEGYEQNNDDANVARYYREFVFYSKGLDKQEISEAFNSIIIDLYLDKEEGDSIEKEYKVSDLVEFDENKTS</sequence>
<dbReference type="EMBL" id="JAGKSQ010000004">
    <property type="protein sequence ID" value="MBP3951747.1"/>
    <property type="molecule type" value="Genomic_DNA"/>
</dbReference>
<organism evidence="1 2">
    <name type="scientific">Halalkalibacter suaedae</name>
    <dbReference type="NCBI Taxonomy" id="2822140"/>
    <lineage>
        <taxon>Bacteria</taxon>
        <taxon>Bacillati</taxon>
        <taxon>Bacillota</taxon>
        <taxon>Bacilli</taxon>
        <taxon>Bacillales</taxon>
        <taxon>Bacillaceae</taxon>
        <taxon>Halalkalibacter</taxon>
    </lineage>
</organism>
<evidence type="ECO:0000313" key="2">
    <source>
        <dbReference type="Proteomes" id="UP000678228"/>
    </source>
</evidence>